<sequence>MAGVQFEIVPFVPHISMCMLAEWVNEVICIGGTRNGTEQKFQLPT</sequence>
<organism evidence="1 2">
    <name type="scientific">Streblomastix strix</name>
    <dbReference type="NCBI Taxonomy" id="222440"/>
    <lineage>
        <taxon>Eukaryota</taxon>
        <taxon>Metamonada</taxon>
        <taxon>Preaxostyla</taxon>
        <taxon>Oxymonadida</taxon>
        <taxon>Streblomastigidae</taxon>
        <taxon>Streblomastix</taxon>
    </lineage>
</organism>
<protein>
    <submittedName>
        <fullName evidence="1">Uncharacterized protein</fullName>
    </submittedName>
</protein>
<accession>A0A5J4PGA2</accession>
<dbReference type="Proteomes" id="UP000324800">
    <property type="component" value="Unassembled WGS sequence"/>
</dbReference>
<name>A0A5J4PGA2_9EUKA</name>
<reference evidence="1 2" key="1">
    <citation type="submission" date="2019-03" db="EMBL/GenBank/DDBJ databases">
        <title>Single cell metagenomics reveals metabolic interactions within the superorganism composed of flagellate Streblomastix strix and complex community of Bacteroidetes bacteria on its surface.</title>
        <authorList>
            <person name="Treitli S.C."/>
            <person name="Kolisko M."/>
            <person name="Husnik F."/>
            <person name="Keeling P."/>
            <person name="Hampl V."/>
        </authorList>
    </citation>
    <scope>NUCLEOTIDE SEQUENCE [LARGE SCALE GENOMIC DNA]</scope>
    <source>
        <strain evidence="1">ST1C</strain>
    </source>
</reference>
<comment type="caution">
    <text evidence="1">The sequence shown here is derived from an EMBL/GenBank/DDBJ whole genome shotgun (WGS) entry which is preliminary data.</text>
</comment>
<feature type="non-terminal residue" evidence="1">
    <location>
        <position position="45"/>
    </location>
</feature>
<evidence type="ECO:0000313" key="2">
    <source>
        <dbReference type="Proteomes" id="UP000324800"/>
    </source>
</evidence>
<dbReference type="EMBL" id="SNRW01050779">
    <property type="protein sequence ID" value="KAA6308566.1"/>
    <property type="molecule type" value="Genomic_DNA"/>
</dbReference>
<dbReference type="AlphaFoldDB" id="A0A5J4PGA2"/>
<evidence type="ECO:0000313" key="1">
    <source>
        <dbReference type="EMBL" id="KAA6308566.1"/>
    </source>
</evidence>
<proteinExistence type="predicted"/>
<gene>
    <name evidence="1" type="ORF">EZS28_056664</name>
</gene>